<proteinExistence type="predicted"/>
<keyword evidence="2" id="KW-1185">Reference proteome</keyword>
<dbReference type="Proteomes" id="UP000265903">
    <property type="component" value="Unassembled WGS sequence"/>
</dbReference>
<comment type="caution">
    <text evidence="1">The sequence shown here is derived from an EMBL/GenBank/DDBJ whole genome shotgun (WGS) entry which is preliminary data.</text>
</comment>
<dbReference type="OrthoDB" id="7021897at2"/>
<sequence>MKKLLIASSLVMAGALTGCSSLNTSAPSLPLTGAVATDVKADIEVGEKITGESSVTQLFGLLTLGAENEYADGVAYGANGGGSLLSLGGASLTEKVKAAAAYNAITESGADVIVAPRYTIKQEGYGFFGTIDVKVEGYKGTIRSIK</sequence>
<evidence type="ECO:0000313" key="2">
    <source>
        <dbReference type="Proteomes" id="UP000265903"/>
    </source>
</evidence>
<evidence type="ECO:0008006" key="3">
    <source>
        <dbReference type="Google" id="ProtNLM"/>
    </source>
</evidence>
<dbReference type="EMBL" id="QMDL01000002">
    <property type="protein sequence ID" value="RMJ04444.1"/>
    <property type="molecule type" value="Genomic_DNA"/>
</dbReference>
<accession>A0A3M2RGW7</accession>
<dbReference type="RefSeq" id="WP_114334738.1">
    <property type="nucleotide sequence ID" value="NZ_QMDL01000002.1"/>
</dbReference>
<protein>
    <recommendedName>
        <fullName evidence="3">Lipoprotein</fullName>
    </recommendedName>
</protein>
<reference evidence="1 2" key="1">
    <citation type="submission" date="2018-08" db="EMBL/GenBank/DDBJ databases">
        <title>Whole Genome Sequence of the Moderate Halophilic Marine Bacterium Marinobacter litoralis Sw-45.</title>
        <authorList>
            <person name="Musa H."/>
        </authorList>
    </citation>
    <scope>NUCLEOTIDE SEQUENCE [LARGE SCALE GENOMIC DNA]</scope>
    <source>
        <strain evidence="1 2">Sw-45</strain>
    </source>
</reference>
<name>A0A3M2RGW7_9GAMM</name>
<organism evidence="1 2">
    <name type="scientific">Marinobacter litoralis</name>
    <dbReference type="NCBI Taxonomy" id="187981"/>
    <lineage>
        <taxon>Bacteria</taxon>
        <taxon>Pseudomonadati</taxon>
        <taxon>Pseudomonadota</taxon>
        <taxon>Gammaproteobacteria</taxon>
        <taxon>Pseudomonadales</taxon>
        <taxon>Marinobacteraceae</taxon>
        <taxon>Marinobacter</taxon>
    </lineage>
</organism>
<dbReference type="PROSITE" id="PS51257">
    <property type="entry name" value="PROKAR_LIPOPROTEIN"/>
    <property type="match status" value="1"/>
</dbReference>
<dbReference type="AlphaFoldDB" id="A0A3M2RGW7"/>
<gene>
    <name evidence="1" type="ORF">DOQ08_01765</name>
</gene>
<evidence type="ECO:0000313" key="1">
    <source>
        <dbReference type="EMBL" id="RMJ04444.1"/>
    </source>
</evidence>